<dbReference type="GO" id="GO:0005737">
    <property type="term" value="C:cytoplasm"/>
    <property type="evidence" value="ECO:0007669"/>
    <property type="project" value="TreeGrafter"/>
</dbReference>
<evidence type="ECO:0000313" key="8">
    <source>
        <dbReference type="Proteomes" id="UP000008983"/>
    </source>
</evidence>
<dbReference type="GO" id="GO:0003884">
    <property type="term" value="F:D-amino-acid oxidase activity"/>
    <property type="evidence" value="ECO:0007669"/>
    <property type="project" value="InterPro"/>
</dbReference>
<dbReference type="AlphaFoldDB" id="G0QJ55"/>
<accession>G0QJ55</accession>
<dbReference type="OMA" id="IAINGCT"/>
<dbReference type="GeneID" id="14910934"/>
<comment type="similarity">
    <text evidence="2">Belongs to the DAMOX/DASOX family.</text>
</comment>
<dbReference type="Gene3D" id="3.30.9.10">
    <property type="entry name" value="D-Amino Acid Oxidase, subunit A, domain 2"/>
    <property type="match status" value="2"/>
</dbReference>
<dbReference type="SUPFAM" id="SSF51971">
    <property type="entry name" value="Nucleotide-binding domain"/>
    <property type="match status" value="1"/>
</dbReference>
<evidence type="ECO:0000256" key="1">
    <source>
        <dbReference type="ARBA" id="ARBA00001974"/>
    </source>
</evidence>
<reference evidence="7 8" key="1">
    <citation type="submission" date="2011-07" db="EMBL/GenBank/DDBJ databases">
        <authorList>
            <person name="Coyne R."/>
            <person name="Brami D."/>
            <person name="Johnson J."/>
            <person name="Hostetler J."/>
            <person name="Hannick L."/>
            <person name="Clark T."/>
            <person name="Cassidy-Hanley D."/>
            <person name="Inman J."/>
        </authorList>
    </citation>
    <scope>NUCLEOTIDE SEQUENCE [LARGE SCALE GENOMIC DNA]</scope>
    <source>
        <strain evidence="7 8">G5</strain>
    </source>
</reference>
<dbReference type="STRING" id="857967.G0QJ55"/>
<keyword evidence="4" id="KW-0274">FAD</keyword>
<feature type="domain" description="FAD dependent oxidoreductase" evidence="6">
    <location>
        <begin position="90"/>
        <end position="371"/>
    </location>
</feature>
<evidence type="ECO:0000256" key="2">
    <source>
        <dbReference type="ARBA" id="ARBA00006730"/>
    </source>
</evidence>
<proteinExistence type="inferred from homology"/>
<keyword evidence="3" id="KW-0285">Flavoprotein</keyword>
<name>G0QJ55_ICHMU</name>
<protein>
    <recommendedName>
        <fullName evidence="6">FAD dependent oxidoreductase domain-containing protein</fullName>
    </recommendedName>
</protein>
<dbReference type="eggNOG" id="KOG3923">
    <property type="taxonomic scope" value="Eukaryota"/>
</dbReference>
<comment type="cofactor">
    <cofactor evidence="1">
        <name>FAD</name>
        <dbReference type="ChEBI" id="CHEBI:57692"/>
    </cofactor>
</comment>
<dbReference type="InterPro" id="IPR006076">
    <property type="entry name" value="FAD-dep_OxRdtase"/>
</dbReference>
<dbReference type="InParanoid" id="G0QJ55"/>
<evidence type="ECO:0000256" key="4">
    <source>
        <dbReference type="ARBA" id="ARBA00022827"/>
    </source>
</evidence>
<dbReference type="GO" id="GO:0071949">
    <property type="term" value="F:FAD binding"/>
    <property type="evidence" value="ECO:0007669"/>
    <property type="project" value="InterPro"/>
</dbReference>
<dbReference type="PANTHER" id="PTHR11530">
    <property type="entry name" value="D-AMINO ACID OXIDASE"/>
    <property type="match status" value="1"/>
</dbReference>
<dbReference type="Proteomes" id="UP000008983">
    <property type="component" value="Unassembled WGS sequence"/>
</dbReference>
<dbReference type="InterPro" id="IPR023209">
    <property type="entry name" value="DAO"/>
</dbReference>
<gene>
    <name evidence="7" type="ORF">IMG5_002690</name>
</gene>
<sequence>MQKQQIPQKPQKVIKLPIPEINFSKILGQKSGLRPYRKGGVRIEEQKIQNKLFFHNYGYGGAGISISYGYTKLLFAKFDTKYSSDIQKEVAIIGAGYAGLYTAIECAKSGYKVTIYADNFVHNHQNTPQDLHLQAKQQITSQVGAGLWCPLTYDYDSSEEIKERHNLCSRISYDYYKNLIQRGSHKGISFKKIITVNHLEGNKDYSYKRNIVNGIIDDYEEVLITFNGVDMAQGEIFTTILIEGDIFLNELVNECKKYGVIFINQHFESLDQIIQIIPQKFIFNCSSMSSRKFFQDENLVPIKGQLVVLEKINNVDFFLNIIDKKGTELSLYPNSNYTLLGYVKLYDRWDNQPEKYIGDFLVQNIKQYFQEAQKKQKF</sequence>
<keyword evidence="8" id="KW-1185">Reference proteome</keyword>
<evidence type="ECO:0000256" key="3">
    <source>
        <dbReference type="ARBA" id="ARBA00022630"/>
    </source>
</evidence>
<dbReference type="PANTHER" id="PTHR11530:SF11">
    <property type="entry name" value="D-ASPARTATE OXIDASE"/>
    <property type="match status" value="1"/>
</dbReference>
<organism evidence="7 8">
    <name type="scientific">Ichthyophthirius multifiliis</name>
    <name type="common">White spot disease agent</name>
    <name type="synonym">Ich</name>
    <dbReference type="NCBI Taxonomy" id="5932"/>
    <lineage>
        <taxon>Eukaryota</taxon>
        <taxon>Sar</taxon>
        <taxon>Alveolata</taxon>
        <taxon>Ciliophora</taxon>
        <taxon>Intramacronucleata</taxon>
        <taxon>Oligohymenophorea</taxon>
        <taxon>Hymenostomatida</taxon>
        <taxon>Ophryoglenina</taxon>
        <taxon>Ichthyophthirius</taxon>
    </lineage>
</organism>
<keyword evidence="5" id="KW-0560">Oxidoreductase</keyword>
<evidence type="ECO:0000256" key="5">
    <source>
        <dbReference type="ARBA" id="ARBA00023002"/>
    </source>
</evidence>
<dbReference type="GO" id="GO:0019478">
    <property type="term" value="P:D-amino acid catabolic process"/>
    <property type="evidence" value="ECO:0007669"/>
    <property type="project" value="TreeGrafter"/>
</dbReference>
<dbReference type="Gene3D" id="3.40.50.720">
    <property type="entry name" value="NAD(P)-binding Rossmann-like Domain"/>
    <property type="match status" value="2"/>
</dbReference>
<evidence type="ECO:0000259" key="6">
    <source>
        <dbReference type="Pfam" id="PF01266"/>
    </source>
</evidence>
<evidence type="ECO:0000313" key="7">
    <source>
        <dbReference type="EMBL" id="EGR34736.1"/>
    </source>
</evidence>
<dbReference type="RefSeq" id="XP_004040040.1">
    <property type="nucleotide sequence ID" value="XM_004039992.1"/>
</dbReference>
<dbReference type="OrthoDB" id="2015447at2759"/>
<dbReference type="EMBL" id="GL983050">
    <property type="protein sequence ID" value="EGR34736.1"/>
    <property type="molecule type" value="Genomic_DNA"/>
</dbReference>
<dbReference type="Pfam" id="PF01266">
    <property type="entry name" value="DAO"/>
    <property type="match status" value="1"/>
</dbReference>